<evidence type="ECO:0000313" key="1">
    <source>
        <dbReference type="EMBL" id="AYV80075.1"/>
    </source>
</evidence>
<dbReference type="Gene3D" id="3.90.930.1">
    <property type="match status" value="1"/>
</dbReference>
<accession>A0A3G4ZYS8</accession>
<proteinExistence type="predicted"/>
<gene>
    <name evidence="1" type="ORF">Gaeavirus8_6</name>
</gene>
<organism evidence="1">
    <name type="scientific">Gaeavirus sp</name>
    <dbReference type="NCBI Taxonomy" id="2487767"/>
    <lineage>
        <taxon>Viruses</taxon>
        <taxon>Varidnaviria</taxon>
        <taxon>Bamfordvirae</taxon>
        <taxon>Nucleocytoviricota</taxon>
        <taxon>Megaviricetes</taxon>
        <taxon>Imitervirales</taxon>
        <taxon>Mimiviridae</taxon>
        <taxon>Klosneuvirinae</taxon>
    </lineage>
</organism>
<protein>
    <submittedName>
        <fullName evidence="1">Uncharacterized protein</fullName>
    </submittedName>
</protein>
<reference evidence="1" key="1">
    <citation type="submission" date="2018-10" db="EMBL/GenBank/DDBJ databases">
        <title>Hidden diversity of soil giant viruses.</title>
        <authorList>
            <person name="Schulz F."/>
            <person name="Alteio L."/>
            <person name="Goudeau D."/>
            <person name="Ryan E.M."/>
            <person name="Malmstrom R.R."/>
            <person name="Blanchard J."/>
            <person name="Woyke T."/>
        </authorList>
    </citation>
    <scope>NUCLEOTIDE SEQUENCE</scope>
    <source>
        <strain evidence="1">GAV1</strain>
    </source>
</reference>
<dbReference type="EMBL" id="MK072206">
    <property type="protein sequence ID" value="AYV80075.1"/>
    <property type="molecule type" value="Genomic_DNA"/>
</dbReference>
<name>A0A3G4ZYS8_9VIRU</name>
<sequence length="233" mass="27538">MDAIGRLYSYFIYEESYVFDSAGNYIIILKKSKDTEHNEDRPEVTHPLYALYRANKLSVILIFNKMNPNETITHIEKINNNTVTLYRTEHIITTSNYDSSNKNTYGDGYYYFKSIERAYHHNLLENNILYSGTFIKWHDSGAQSEQRTITAGRDTGTMLTWYPSGNIKSETYLRNDLKKEHHIDWYESGIMNYQSISIIDNGILCVKQNKWNYDGSICYEFEDRPGKHMWEYF</sequence>